<evidence type="ECO:0000313" key="1">
    <source>
        <dbReference type="EMBL" id="PON45771.1"/>
    </source>
</evidence>
<dbReference type="InterPro" id="IPR043128">
    <property type="entry name" value="Rev_trsase/Diguanyl_cyclase"/>
</dbReference>
<name>A0A2P5BAF9_PARAD</name>
<proteinExistence type="predicted"/>
<sequence>MSKVKFLGHVISHGGISVDPAKIEAVLEWEILRNVTEVRNFLELAGYYRRFVQDFSRIALSLTKLTRKDVKFVWDHESEEAFIRLKQSLTTALIFTIPNSNEPYVVYTDVQRRVWNVS</sequence>
<dbReference type="PANTHER" id="PTHR33064:SF37">
    <property type="entry name" value="RIBONUCLEASE H"/>
    <property type="match status" value="1"/>
</dbReference>
<evidence type="ECO:0000313" key="2">
    <source>
        <dbReference type="Proteomes" id="UP000237105"/>
    </source>
</evidence>
<dbReference type="SUPFAM" id="SSF56672">
    <property type="entry name" value="DNA/RNA polymerases"/>
    <property type="match status" value="1"/>
</dbReference>
<dbReference type="FunFam" id="3.30.70.270:FF:000020">
    <property type="entry name" value="Transposon Tf2-6 polyprotein-like Protein"/>
    <property type="match status" value="1"/>
</dbReference>
<gene>
    <name evidence="1" type="ORF">PanWU01x14_256460</name>
</gene>
<dbReference type="InterPro" id="IPR043502">
    <property type="entry name" value="DNA/RNA_pol_sf"/>
</dbReference>
<accession>A0A2P5BAF9</accession>
<dbReference type="STRING" id="3476.A0A2P5BAF9"/>
<reference evidence="2" key="1">
    <citation type="submission" date="2016-06" db="EMBL/GenBank/DDBJ databases">
        <title>Parallel loss of symbiosis genes in relatives of nitrogen-fixing non-legume Parasponia.</title>
        <authorList>
            <person name="Van Velzen R."/>
            <person name="Holmer R."/>
            <person name="Bu F."/>
            <person name="Rutten L."/>
            <person name="Van Zeijl A."/>
            <person name="Liu W."/>
            <person name="Santuari L."/>
            <person name="Cao Q."/>
            <person name="Sharma T."/>
            <person name="Shen D."/>
            <person name="Roswanjaya Y."/>
            <person name="Wardhani T."/>
            <person name="Kalhor M.S."/>
            <person name="Jansen J."/>
            <person name="Van den Hoogen J."/>
            <person name="Gungor B."/>
            <person name="Hartog M."/>
            <person name="Hontelez J."/>
            <person name="Verver J."/>
            <person name="Yang W.-C."/>
            <person name="Schijlen E."/>
            <person name="Repin R."/>
            <person name="Schilthuizen M."/>
            <person name="Schranz E."/>
            <person name="Heidstra R."/>
            <person name="Miyata K."/>
            <person name="Fedorova E."/>
            <person name="Kohlen W."/>
            <person name="Bisseling T."/>
            <person name="Smit S."/>
            <person name="Geurts R."/>
        </authorList>
    </citation>
    <scope>NUCLEOTIDE SEQUENCE [LARGE SCALE GENOMIC DNA]</scope>
    <source>
        <strain evidence="2">cv. WU1-14</strain>
    </source>
</reference>
<dbReference type="Proteomes" id="UP000237105">
    <property type="component" value="Unassembled WGS sequence"/>
</dbReference>
<dbReference type="OrthoDB" id="1191267at2759"/>
<keyword evidence="2" id="KW-1185">Reference proteome</keyword>
<dbReference type="EMBL" id="JXTB01000324">
    <property type="protein sequence ID" value="PON45771.1"/>
    <property type="molecule type" value="Genomic_DNA"/>
</dbReference>
<organism evidence="1 2">
    <name type="scientific">Parasponia andersonii</name>
    <name type="common">Sponia andersonii</name>
    <dbReference type="NCBI Taxonomy" id="3476"/>
    <lineage>
        <taxon>Eukaryota</taxon>
        <taxon>Viridiplantae</taxon>
        <taxon>Streptophyta</taxon>
        <taxon>Embryophyta</taxon>
        <taxon>Tracheophyta</taxon>
        <taxon>Spermatophyta</taxon>
        <taxon>Magnoliopsida</taxon>
        <taxon>eudicotyledons</taxon>
        <taxon>Gunneridae</taxon>
        <taxon>Pentapetalae</taxon>
        <taxon>rosids</taxon>
        <taxon>fabids</taxon>
        <taxon>Rosales</taxon>
        <taxon>Cannabaceae</taxon>
        <taxon>Parasponia</taxon>
    </lineage>
</organism>
<protein>
    <submittedName>
        <fullName evidence="1">DNA/RNA polymerases superfamily protein</fullName>
    </submittedName>
</protein>
<dbReference type="Gene3D" id="3.30.70.270">
    <property type="match status" value="1"/>
</dbReference>
<dbReference type="AlphaFoldDB" id="A0A2P5BAF9"/>
<dbReference type="PANTHER" id="PTHR33064">
    <property type="entry name" value="POL PROTEIN"/>
    <property type="match status" value="1"/>
</dbReference>
<dbReference type="InterPro" id="IPR051320">
    <property type="entry name" value="Viral_Replic_Matur_Polypro"/>
</dbReference>
<comment type="caution">
    <text evidence="1">The sequence shown here is derived from an EMBL/GenBank/DDBJ whole genome shotgun (WGS) entry which is preliminary data.</text>
</comment>